<protein>
    <recommendedName>
        <fullName evidence="2">RBR-type E3 ubiquitin transferase</fullName>
        <ecNumber evidence="2">2.3.2.31</ecNumber>
    </recommendedName>
</protein>
<evidence type="ECO:0000256" key="4">
    <source>
        <dbReference type="ARBA" id="ARBA00022723"/>
    </source>
</evidence>
<dbReference type="Proteomes" id="UP000028045">
    <property type="component" value="Unassembled WGS sequence"/>
</dbReference>
<feature type="domain" description="RING-type" evidence="11">
    <location>
        <begin position="264"/>
        <end position="455"/>
    </location>
</feature>
<evidence type="ECO:0000313" key="13">
    <source>
        <dbReference type="Proteomes" id="UP000028045"/>
    </source>
</evidence>
<dbReference type="AlphaFoldDB" id="A0A084AQG9"/>
<evidence type="ECO:0000256" key="10">
    <source>
        <dbReference type="SAM" id="MobiDB-lite"/>
    </source>
</evidence>
<evidence type="ECO:0000256" key="7">
    <source>
        <dbReference type="ARBA" id="ARBA00022786"/>
    </source>
</evidence>
<name>A0A084AQG9_STACB</name>
<evidence type="ECO:0000256" key="3">
    <source>
        <dbReference type="ARBA" id="ARBA00022679"/>
    </source>
</evidence>
<dbReference type="OrthoDB" id="9977870at2759"/>
<reference evidence="12 13" key="1">
    <citation type="journal article" date="2014" name="BMC Genomics">
        <title>Comparative genome sequencing reveals chemotype-specific gene clusters in the toxigenic black mold Stachybotrys.</title>
        <authorList>
            <person name="Semeiks J."/>
            <person name="Borek D."/>
            <person name="Otwinowski Z."/>
            <person name="Grishin N.V."/>
        </authorList>
    </citation>
    <scope>NUCLEOTIDE SEQUENCE [LARGE SCALE GENOMIC DNA]</scope>
    <source>
        <strain evidence="13">CBS 109288 / IBT 7711</strain>
    </source>
</reference>
<keyword evidence="6" id="KW-0863">Zinc-finger</keyword>
<feature type="coiled-coil region" evidence="9">
    <location>
        <begin position="555"/>
        <end position="582"/>
    </location>
</feature>
<dbReference type="GO" id="GO:0008270">
    <property type="term" value="F:zinc ion binding"/>
    <property type="evidence" value="ECO:0007669"/>
    <property type="project" value="UniProtKB-KW"/>
</dbReference>
<keyword evidence="7" id="KW-0833">Ubl conjugation pathway</keyword>
<feature type="coiled-coil region" evidence="9">
    <location>
        <begin position="474"/>
        <end position="522"/>
    </location>
</feature>
<dbReference type="InterPro" id="IPR002867">
    <property type="entry name" value="IBR_dom"/>
</dbReference>
<keyword evidence="8" id="KW-0862">Zinc</keyword>
<proteinExistence type="predicted"/>
<comment type="catalytic activity">
    <reaction evidence="1">
        <text>[E2 ubiquitin-conjugating enzyme]-S-ubiquitinyl-L-cysteine + [acceptor protein]-L-lysine = [E2 ubiquitin-conjugating enzyme]-L-cysteine + [acceptor protein]-N(6)-ubiquitinyl-L-lysine.</text>
        <dbReference type="EC" id="2.3.2.31"/>
    </reaction>
</comment>
<evidence type="ECO:0000256" key="8">
    <source>
        <dbReference type="ARBA" id="ARBA00022833"/>
    </source>
</evidence>
<sequence length="756" mass="86930">MAAAVARHLHPMPGSFAPEDYIDLHETPFDVIQDFCKDGNDHQQIIQPEIAENTALPDLPQREAPTRQEPDGVDWHKYKPPAILRKAPTVTSQVLLDIIESSVINLASRVVEEDRLKSQEEERQRREETAARQAEIAKRLYLPIIIPGEASTTEPAASGEDGQRGTDHGARADDARRQTLLAIEPPAKTVKMKKSSPLRRLFSRSPETGESSAAGASRETLRSRLRARLGNLDAEAAELLTRDAISRLARASFETVLEASSEPMRSECVSCLDEFPARDMIRVPCHQYCSDCFIRLVSAAVQNEQQWPPKCCLNPIPFRTVLRVVPSDLKKTFQERSQEWNLPVSERVYCNRSDCGLWIQPDKISHAMRQGRCDRGHLTCTLCRAESHGQNECPQDRDIDLTNQLADEEGWRRCYSCHALVEHSEACQHMTCRCGSQFCYVCGERWRTCSCTMQQLYDLKEAANARRQQRIFRQEEEAAELTRILAQIEEFERAEALAAELRQQEEERLEAERRQREIEERGLAESIRLRDIGQKFRQLRESLDQLHEVQQVLIEAHHEAAARDLEEEAKTTKQQLMIKQATERRDAAILIANRLAQREQEQNHDFAVRVEAEQEVEEEYHRQLTAYWKGKENAQEEIEAAMLPLRQRMDQGCQQWRRWMDAELAAYRQKLVDRQAIQEELMYSLRLRMDDQFEEKRAGLARQRVAETRWLEEVMLERERLLGEREVDELEGDADSLFAPAESDGATETGGVEVTS</sequence>
<dbReference type="EC" id="2.3.2.31" evidence="2"/>
<dbReference type="GO" id="GO:0061630">
    <property type="term" value="F:ubiquitin protein ligase activity"/>
    <property type="evidence" value="ECO:0007669"/>
    <property type="project" value="UniProtKB-EC"/>
</dbReference>
<keyword evidence="4" id="KW-0479">Metal-binding</keyword>
<dbReference type="SUPFAM" id="SSF57850">
    <property type="entry name" value="RING/U-box"/>
    <property type="match status" value="1"/>
</dbReference>
<evidence type="ECO:0000256" key="1">
    <source>
        <dbReference type="ARBA" id="ARBA00001798"/>
    </source>
</evidence>
<dbReference type="InterPro" id="IPR044066">
    <property type="entry name" value="TRIAD_supradom"/>
</dbReference>
<dbReference type="Gene3D" id="3.30.40.10">
    <property type="entry name" value="Zinc/RING finger domain, C3HC4 (zinc finger)"/>
    <property type="match status" value="1"/>
</dbReference>
<feature type="compositionally biased region" description="Basic and acidic residues" evidence="10">
    <location>
        <begin position="161"/>
        <end position="177"/>
    </location>
</feature>
<evidence type="ECO:0000256" key="2">
    <source>
        <dbReference type="ARBA" id="ARBA00012251"/>
    </source>
</evidence>
<evidence type="ECO:0000256" key="9">
    <source>
        <dbReference type="SAM" id="Coils"/>
    </source>
</evidence>
<evidence type="ECO:0000313" key="12">
    <source>
        <dbReference type="EMBL" id="KEY67548.1"/>
    </source>
</evidence>
<keyword evidence="9" id="KW-0175">Coiled coil</keyword>
<evidence type="ECO:0000256" key="6">
    <source>
        <dbReference type="ARBA" id="ARBA00022771"/>
    </source>
</evidence>
<dbReference type="InterPro" id="IPR031127">
    <property type="entry name" value="E3_UB_ligase_RBR"/>
</dbReference>
<dbReference type="CDD" id="cd22584">
    <property type="entry name" value="Rcat_RBR_unk"/>
    <property type="match status" value="1"/>
</dbReference>
<dbReference type="Pfam" id="PF01485">
    <property type="entry name" value="IBR"/>
    <property type="match status" value="1"/>
</dbReference>
<keyword evidence="3" id="KW-0808">Transferase</keyword>
<keyword evidence="5" id="KW-0677">Repeat</keyword>
<dbReference type="GO" id="GO:0016567">
    <property type="term" value="P:protein ubiquitination"/>
    <property type="evidence" value="ECO:0007669"/>
    <property type="project" value="InterPro"/>
</dbReference>
<dbReference type="EMBL" id="KL648614">
    <property type="protein sequence ID" value="KEY67548.1"/>
    <property type="molecule type" value="Genomic_DNA"/>
</dbReference>
<evidence type="ECO:0000256" key="5">
    <source>
        <dbReference type="ARBA" id="ARBA00022737"/>
    </source>
</evidence>
<dbReference type="InterPro" id="IPR013083">
    <property type="entry name" value="Znf_RING/FYVE/PHD"/>
</dbReference>
<organism evidence="12 13">
    <name type="scientific">Stachybotrys chartarum (strain CBS 109288 / IBT 7711)</name>
    <name type="common">Toxic black mold</name>
    <name type="synonym">Stilbospora chartarum</name>
    <dbReference type="NCBI Taxonomy" id="1280523"/>
    <lineage>
        <taxon>Eukaryota</taxon>
        <taxon>Fungi</taxon>
        <taxon>Dikarya</taxon>
        <taxon>Ascomycota</taxon>
        <taxon>Pezizomycotina</taxon>
        <taxon>Sordariomycetes</taxon>
        <taxon>Hypocreomycetidae</taxon>
        <taxon>Hypocreales</taxon>
        <taxon>Stachybotryaceae</taxon>
        <taxon>Stachybotrys</taxon>
    </lineage>
</organism>
<keyword evidence="13" id="KW-1185">Reference proteome</keyword>
<feature type="region of interest" description="Disordered" evidence="10">
    <location>
        <begin position="732"/>
        <end position="756"/>
    </location>
</feature>
<dbReference type="PROSITE" id="PS51873">
    <property type="entry name" value="TRIAD"/>
    <property type="match status" value="1"/>
</dbReference>
<feature type="region of interest" description="Disordered" evidence="10">
    <location>
        <begin position="148"/>
        <end position="220"/>
    </location>
</feature>
<evidence type="ECO:0000259" key="11">
    <source>
        <dbReference type="PROSITE" id="PS51873"/>
    </source>
</evidence>
<dbReference type="Gene3D" id="1.20.120.1750">
    <property type="match status" value="1"/>
</dbReference>
<dbReference type="PANTHER" id="PTHR11685">
    <property type="entry name" value="RBR FAMILY RING FINGER AND IBR DOMAIN-CONTAINING"/>
    <property type="match status" value="1"/>
</dbReference>
<dbReference type="HOGENOM" id="CLU_008347_0_0_1"/>
<accession>A0A084AQG9</accession>
<gene>
    <name evidence="12" type="ORF">S7711_02464</name>
</gene>